<dbReference type="Proteomes" id="UP001499878">
    <property type="component" value="Unassembled WGS sequence"/>
</dbReference>
<feature type="region of interest" description="Disordered" evidence="1">
    <location>
        <begin position="194"/>
        <end position="230"/>
    </location>
</feature>
<gene>
    <name evidence="2" type="ORF">GCM10023323_24080</name>
</gene>
<dbReference type="RefSeq" id="WP_345629421.1">
    <property type="nucleotide sequence ID" value="NZ_BAABJR010000005.1"/>
</dbReference>
<evidence type="ECO:0000313" key="3">
    <source>
        <dbReference type="Proteomes" id="UP001499878"/>
    </source>
</evidence>
<accession>A0ABP9T442</accession>
<protein>
    <submittedName>
        <fullName evidence="2">Uncharacterized protein</fullName>
    </submittedName>
</protein>
<dbReference type="EMBL" id="BAABJR010000005">
    <property type="protein sequence ID" value="GAA5207660.1"/>
    <property type="molecule type" value="Genomic_DNA"/>
</dbReference>
<keyword evidence="3" id="KW-1185">Reference proteome</keyword>
<proteinExistence type="predicted"/>
<reference evidence="3" key="1">
    <citation type="journal article" date="2019" name="Int. J. Syst. Evol. Microbiol.">
        <title>The Global Catalogue of Microorganisms (GCM) 10K type strain sequencing project: providing services to taxonomists for standard genome sequencing and annotation.</title>
        <authorList>
            <consortium name="The Broad Institute Genomics Platform"/>
            <consortium name="The Broad Institute Genome Sequencing Center for Infectious Disease"/>
            <person name="Wu L."/>
            <person name="Ma J."/>
        </authorList>
    </citation>
    <scope>NUCLEOTIDE SEQUENCE [LARGE SCALE GENOMIC DNA]</scope>
    <source>
        <strain evidence="3">JCM 18306</strain>
    </source>
</reference>
<sequence length="230" mass="25093">MRTIVADRLSSGPVAAILALAGVAAGVLVGHGGLDTVVGCGIPSDSHPSRTAADWITNADHVVVATPTAEQDTNRRNFAKGAIQYRTDRAVTFRTDKLLWSSPRPRQQIGKDFDMVSAGWNVYRDNGKRTKRTTAAAPRLEPGHTYLLALRWTSGQWAVLGEGAAVPFDRHTAGQGEWCGRTLSKDDVARGERFSRKDDHSLEKAVHGQDEQAVIRELERANTESRARGR</sequence>
<evidence type="ECO:0000313" key="2">
    <source>
        <dbReference type="EMBL" id="GAA5207660.1"/>
    </source>
</evidence>
<comment type="caution">
    <text evidence="2">The sequence shown here is derived from an EMBL/GenBank/DDBJ whole genome shotgun (WGS) entry which is preliminary data.</text>
</comment>
<name>A0ABP9T442_9ACTN</name>
<organism evidence="2 3">
    <name type="scientific">Streptomyces thinghirensis</name>
    <dbReference type="NCBI Taxonomy" id="551547"/>
    <lineage>
        <taxon>Bacteria</taxon>
        <taxon>Bacillati</taxon>
        <taxon>Actinomycetota</taxon>
        <taxon>Actinomycetes</taxon>
        <taxon>Kitasatosporales</taxon>
        <taxon>Streptomycetaceae</taxon>
        <taxon>Streptomyces</taxon>
    </lineage>
</organism>
<evidence type="ECO:0000256" key="1">
    <source>
        <dbReference type="SAM" id="MobiDB-lite"/>
    </source>
</evidence>